<keyword evidence="1" id="KW-0805">Transcription regulation</keyword>
<feature type="region of interest" description="Disordered" evidence="5">
    <location>
        <begin position="1"/>
        <end position="20"/>
    </location>
</feature>
<keyword evidence="3" id="KW-0804">Transcription</keyword>
<gene>
    <name evidence="7" type="ORF">CUNI_LOCUS8662</name>
</gene>
<keyword evidence="4" id="KW-0539">Nucleus</keyword>
<dbReference type="InterPro" id="IPR050359">
    <property type="entry name" value="bHLH_transcription_factors"/>
</dbReference>
<evidence type="ECO:0000256" key="4">
    <source>
        <dbReference type="ARBA" id="ARBA00023242"/>
    </source>
</evidence>
<dbReference type="PROSITE" id="PS50888">
    <property type="entry name" value="BHLH"/>
    <property type="match status" value="1"/>
</dbReference>
<keyword evidence="2" id="KW-0238">DNA-binding</keyword>
<dbReference type="Pfam" id="PF00010">
    <property type="entry name" value="HLH"/>
    <property type="match status" value="1"/>
</dbReference>
<dbReference type="PANTHER" id="PTHR19290">
    <property type="entry name" value="BASIC HELIX-LOOP-HELIX PROTEIN NEUROGENIN-RELATED"/>
    <property type="match status" value="1"/>
</dbReference>
<evidence type="ECO:0000256" key="5">
    <source>
        <dbReference type="SAM" id="MobiDB-lite"/>
    </source>
</evidence>
<dbReference type="SMART" id="SM00353">
    <property type="entry name" value="HLH"/>
    <property type="match status" value="1"/>
</dbReference>
<comment type="caution">
    <text evidence="7">The sequence shown here is derived from an EMBL/GenBank/DDBJ whole genome shotgun (WGS) entry which is preliminary data.</text>
</comment>
<dbReference type="GO" id="GO:0005634">
    <property type="term" value="C:nucleus"/>
    <property type="evidence" value="ECO:0007669"/>
    <property type="project" value="TreeGrafter"/>
</dbReference>
<dbReference type="OrthoDB" id="10011855at2759"/>
<feature type="region of interest" description="Disordered" evidence="5">
    <location>
        <begin position="247"/>
        <end position="291"/>
    </location>
</feature>
<dbReference type="InterPro" id="IPR036638">
    <property type="entry name" value="HLH_DNA-bd_sf"/>
</dbReference>
<evidence type="ECO:0000259" key="6">
    <source>
        <dbReference type="PROSITE" id="PS50888"/>
    </source>
</evidence>
<evidence type="ECO:0000256" key="3">
    <source>
        <dbReference type="ARBA" id="ARBA00023163"/>
    </source>
</evidence>
<feature type="domain" description="BHLH" evidence="6">
    <location>
        <begin position="148"/>
        <end position="202"/>
    </location>
</feature>
<dbReference type="SUPFAM" id="SSF47459">
    <property type="entry name" value="HLH, helix-loop-helix DNA-binding domain"/>
    <property type="match status" value="1"/>
</dbReference>
<sequence>MAAEADTSGSELPATSRMEHRQYRNISQGLHHQRHHQEQQRYQQLQHFYHTDVTSSDFSNHSHSSEAGDGEQDHMEKLISVDEFDDSDHEDNRSCSTASPTLSDHTINSSFSSRNYNPRDNSVDRKIHKLRKKGAIASKVLDDQDLQSLRLKINSRERKRMHDLNSALDGLREVMPYAHGPSVRKLSKIATLLLAKNYILMLNSSLDEMKKLVSDIYQNQGSSRPTTHHLPTQPLLSAAAAAASSSSSGVPASKCAESSTTHLHNVPHKTNSKGEPSSSFSTAPTTIPMAPLPAHHHHHIVNPLLPLSLPTIRGPIPGFTAHDIAALTTSYTLHKSESSSSTAMPQTYSGHDRAHPFHRWPVPCACAQCLSGSTHLPLDLQLGRITHPLLTSSAFLHRKN</sequence>
<evidence type="ECO:0000313" key="7">
    <source>
        <dbReference type="EMBL" id="CAG5123104.1"/>
    </source>
</evidence>
<dbReference type="Proteomes" id="UP000678393">
    <property type="component" value="Unassembled WGS sequence"/>
</dbReference>
<dbReference type="FunFam" id="4.10.280.10:FF:000031">
    <property type="entry name" value="Oligodendrocyte transcription factor 3"/>
    <property type="match status" value="1"/>
</dbReference>
<dbReference type="PANTHER" id="PTHR19290:SF164">
    <property type="entry name" value="BHLH DOMAIN-CONTAINING PROTEIN"/>
    <property type="match status" value="1"/>
</dbReference>
<dbReference type="InterPro" id="IPR011598">
    <property type="entry name" value="bHLH_dom"/>
</dbReference>
<evidence type="ECO:0000256" key="2">
    <source>
        <dbReference type="ARBA" id="ARBA00023125"/>
    </source>
</evidence>
<organism evidence="7 8">
    <name type="scientific">Candidula unifasciata</name>
    <dbReference type="NCBI Taxonomy" id="100452"/>
    <lineage>
        <taxon>Eukaryota</taxon>
        <taxon>Metazoa</taxon>
        <taxon>Spiralia</taxon>
        <taxon>Lophotrochozoa</taxon>
        <taxon>Mollusca</taxon>
        <taxon>Gastropoda</taxon>
        <taxon>Heterobranchia</taxon>
        <taxon>Euthyneura</taxon>
        <taxon>Panpulmonata</taxon>
        <taxon>Eupulmonata</taxon>
        <taxon>Stylommatophora</taxon>
        <taxon>Helicina</taxon>
        <taxon>Helicoidea</taxon>
        <taxon>Geomitridae</taxon>
        <taxon>Candidula</taxon>
    </lineage>
</organism>
<evidence type="ECO:0000313" key="8">
    <source>
        <dbReference type="Proteomes" id="UP000678393"/>
    </source>
</evidence>
<dbReference type="Gene3D" id="4.10.280.10">
    <property type="entry name" value="Helix-loop-helix DNA-binding domain"/>
    <property type="match status" value="1"/>
</dbReference>
<dbReference type="CDD" id="cd19725">
    <property type="entry name" value="bHLH_TS_OLIG2_like"/>
    <property type="match status" value="1"/>
</dbReference>
<dbReference type="GO" id="GO:0046983">
    <property type="term" value="F:protein dimerization activity"/>
    <property type="evidence" value="ECO:0007669"/>
    <property type="project" value="InterPro"/>
</dbReference>
<dbReference type="GO" id="GO:0045944">
    <property type="term" value="P:positive regulation of transcription by RNA polymerase II"/>
    <property type="evidence" value="ECO:0007669"/>
    <property type="project" value="TreeGrafter"/>
</dbReference>
<dbReference type="EMBL" id="CAJHNH020001446">
    <property type="protein sequence ID" value="CAG5123104.1"/>
    <property type="molecule type" value="Genomic_DNA"/>
</dbReference>
<dbReference type="GO" id="GO:0061564">
    <property type="term" value="P:axon development"/>
    <property type="evidence" value="ECO:0007669"/>
    <property type="project" value="TreeGrafter"/>
</dbReference>
<accession>A0A8S3Z1C7</accession>
<reference evidence="7" key="1">
    <citation type="submission" date="2021-04" db="EMBL/GenBank/DDBJ databases">
        <authorList>
            <consortium name="Molecular Ecology Group"/>
        </authorList>
    </citation>
    <scope>NUCLEOTIDE SEQUENCE</scope>
</reference>
<dbReference type="AlphaFoldDB" id="A0A8S3Z1C7"/>
<protein>
    <recommendedName>
        <fullName evidence="6">BHLH domain-containing protein</fullName>
    </recommendedName>
</protein>
<proteinExistence type="predicted"/>
<dbReference type="GO" id="GO:0070888">
    <property type="term" value="F:E-box binding"/>
    <property type="evidence" value="ECO:0007669"/>
    <property type="project" value="TreeGrafter"/>
</dbReference>
<keyword evidence="8" id="KW-1185">Reference proteome</keyword>
<dbReference type="GO" id="GO:0000981">
    <property type="term" value="F:DNA-binding transcription factor activity, RNA polymerase II-specific"/>
    <property type="evidence" value="ECO:0007669"/>
    <property type="project" value="TreeGrafter"/>
</dbReference>
<feature type="compositionally biased region" description="Polar residues" evidence="5">
    <location>
        <begin position="94"/>
        <end position="120"/>
    </location>
</feature>
<feature type="region of interest" description="Disordered" evidence="5">
    <location>
        <begin position="84"/>
        <end position="121"/>
    </location>
</feature>
<name>A0A8S3Z1C7_9EUPU</name>
<evidence type="ECO:0000256" key="1">
    <source>
        <dbReference type="ARBA" id="ARBA00023015"/>
    </source>
</evidence>
<dbReference type="GO" id="GO:0007423">
    <property type="term" value="P:sensory organ development"/>
    <property type="evidence" value="ECO:0007669"/>
    <property type="project" value="TreeGrafter"/>
</dbReference>
<feature type="compositionally biased region" description="Polar residues" evidence="5">
    <location>
        <begin position="273"/>
        <end position="285"/>
    </location>
</feature>